<feature type="compositionally biased region" description="Basic and acidic residues" evidence="1">
    <location>
        <begin position="12"/>
        <end position="22"/>
    </location>
</feature>
<dbReference type="Proteomes" id="UP000694892">
    <property type="component" value="Unassembled WGS sequence"/>
</dbReference>
<evidence type="ECO:0000313" key="2">
    <source>
        <dbReference type="EMBL" id="OCT56254.1"/>
    </source>
</evidence>
<dbReference type="AlphaFoldDB" id="A0A974GZ67"/>
<organism evidence="2">
    <name type="scientific">Xenopus laevis</name>
    <name type="common">African clawed frog</name>
    <dbReference type="NCBI Taxonomy" id="8355"/>
    <lineage>
        <taxon>Eukaryota</taxon>
        <taxon>Metazoa</taxon>
        <taxon>Chordata</taxon>
        <taxon>Craniata</taxon>
        <taxon>Vertebrata</taxon>
        <taxon>Euteleostomi</taxon>
        <taxon>Amphibia</taxon>
        <taxon>Batrachia</taxon>
        <taxon>Anura</taxon>
        <taxon>Pipoidea</taxon>
        <taxon>Pipidae</taxon>
        <taxon>Xenopodinae</taxon>
        <taxon>Xenopus</taxon>
        <taxon>Xenopus</taxon>
    </lineage>
</organism>
<accession>A0A974GZ67</accession>
<sequence length="91" mass="9988">MPILRTSNQRQLTEENINKETKTSYLSSPSSLLEGAPPLLHFMPPGGLSQASSGEGGITTFCKKPLKKKERHVYLGVPKVREGSWSFRGAC</sequence>
<dbReference type="EMBL" id="KV467322">
    <property type="protein sequence ID" value="OCT56254.1"/>
    <property type="molecule type" value="Genomic_DNA"/>
</dbReference>
<name>A0A974GZ67_XENLA</name>
<reference evidence="2" key="1">
    <citation type="submission" date="2016-05" db="EMBL/GenBank/DDBJ databases">
        <title>WGS assembly of Xenopus laevis.</title>
        <authorList>
            <person name="Session A."/>
            <person name="Uno Y."/>
            <person name="Kwon T."/>
            <person name="Chapman J."/>
            <person name="Toyoda A."/>
            <person name="Takahashi S."/>
            <person name="Fukui A."/>
            <person name="Hikosaka A."/>
            <person name="Putnam N."/>
            <person name="Stites J."/>
            <person name="Van Heeringen S."/>
            <person name="Quigley I."/>
            <person name="Heinz S."/>
            <person name="Hellsten U."/>
            <person name="Lyons J."/>
            <person name="Suzuki A."/>
            <person name="Kondo M."/>
            <person name="Ogino H."/>
            <person name="Ochi H."/>
            <person name="Bogdanovic O."/>
            <person name="Lister R."/>
            <person name="Georgiou G."/>
            <person name="Paranjpe S."/>
            <person name="Van Kruijsbergen I."/>
            <person name="Mozaffari S."/>
            <person name="Shu S."/>
            <person name="Schmutz J."/>
            <person name="Jenkins J."/>
            <person name="Grimwood J."/>
            <person name="Carlson J."/>
            <person name="Mitros T."/>
            <person name="Simakov O."/>
            <person name="Heald R."/>
            <person name="Miller K."/>
            <person name="Haudenschild C."/>
            <person name="Kuroki Y."/>
            <person name="Tanaka T."/>
            <person name="Michiue T."/>
            <person name="Watanabe M."/>
            <person name="Kinoshita T."/>
            <person name="Ohta Y."/>
            <person name="Mawaribuchi S."/>
            <person name="Suzuki Y."/>
            <person name="Haramoto Y."/>
            <person name="Yamamoto T."/>
            <person name="Takagi C."/>
            <person name="Kitzman J."/>
            <person name="Shendure J."/>
            <person name="Nakayama T."/>
            <person name="Izutsu Y."/>
            <person name="Robert J."/>
            <person name="Dichmann D."/>
            <person name="Flajnik M."/>
            <person name="Houston D."/>
            <person name="Marcotte E."/>
            <person name="Wallingford J."/>
            <person name="Ito Y."/>
            <person name="Asashima M."/>
            <person name="Ueno N."/>
            <person name="Matsuda Y."/>
            <person name="Jan Veenstra G."/>
            <person name="Fujiyama A."/>
            <person name="Harland R."/>
            <person name="Taira M."/>
            <person name="Rokhsar D.S."/>
        </authorList>
    </citation>
    <scope>NUCLEOTIDE SEQUENCE</scope>
    <source>
        <strain evidence="2">J</strain>
        <tissue evidence="2">Blood</tissue>
    </source>
</reference>
<feature type="compositionally biased region" description="Polar residues" evidence="1">
    <location>
        <begin position="1"/>
        <end position="11"/>
    </location>
</feature>
<feature type="region of interest" description="Disordered" evidence="1">
    <location>
        <begin position="1"/>
        <end position="32"/>
    </location>
</feature>
<evidence type="ECO:0000256" key="1">
    <source>
        <dbReference type="SAM" id="MobiDB-lite"/>
    </source>
</evidence>
<gene>
    <name evidence="2" type="ORF">XELAEV_18000391mg</name>
</gene>
<proteinExistence type="predicted"/>
<protein>
    <submittedName>
        <fullName evidence="2">Uncharacterized protein</fullName>
    </submittedName>
</protein>